<feature type="domain" description="S-adenosylmethionine-dependent methyltransferase Rv2258c-like winged HTH" evidence="2">
    <location>
        <begin position="24"/>
        <end position="93"/>
    </location>
</feature>
<reference evidence="3" key="1">
    <citation type="submission" date="2018-05" db="EMBL/GenBank/DDBJ databases">
        <authorList>
            <person name="Lanie J.A."/>
            <person name="Ng W.-L."/>
            <person name="Kazmierczak K.M."/>
            <person name="Andrzejewski T.M."/>
            <person name="Davidsen T.M."/>
            <person name="Wayne K.J."/>
            <person name="Tettelin H."/>
            <person name="Glass J.I."/>
            <person name="Rusch D."/>
            <person name="Podicherti R."/>
            <person name="Tsui H.-C.T."/>
            <person name="Winkler M.E."/>
        </authorList>
    </citation>
    <scope>NUCLEOTIDE SEQUENCE</scope>
</reference>
<dbReference type="SUPFAM" id="SSF53335">
    <property type="entry name" value="S-adenosyl-L-methionine-dependent methyltransferases"/>
    <property type="match status" value="1"/>
</dbReference>
<dbReference type="PANTHER" id="PTHR45128:SF2">
    <property type="entry name" value="METHYLTRANSFERASE DOMAIN-CONTAINING PROTEIN"/>
    <property type="match status" value="1"/>
</dbReference>
<evidence type="ECO:0000313" key="3">
    <source>
        <dbReference type="EMBL" id="SVA54634.1"/>
    </source>
</evidence>
<dbReference type="Pfam" id="PF21320">
    <property type="entry name" value="WHD_Rv2258c"/>
    <property type="match status" value="1"/>
</dbReference>
<dbReference type="PANTHER" id="PTHR45128">
    <property type="entry name" value="METHYLTRANSFERASE TYPE 11"/>
    <property type="match status" value="1"/>
</dbReference>
<organism evidence="3">
    <name type="scientific">marine metagenome</name>
    <dbReference type="NCBI Taxonomy" id="408172"/>
    <lineage>
        <taxon>unclassified sequences</taxon>
        <taxon>metagenomes</taxon>
        <taxon>ecological metagenomes</taxon>
    </lineage>
</organism>
<evidence type="ECO:0000259" key="2">
    <source>
        <dbReference type="Pfam" id="PF21320"/>
    </source>
</evidence>
<dbReference type="InterPro" id="IPR053173">
    <property type="entry name" value="SAM-binding_MTase"/>
</dbReference>
<dbReference type="InterPro" id="IPR029063">
    <property type="entry name" value="SAM-dependent_MTases_sf"/>
</dbReference>
<dbReference type="Pfam" id="PF13847">
    <property type="entry name" value="Methyltransf_31"/>
    <property type="match status" value="1"/>
</dbReference>
<dbReference type="CDD" id="cd02440">
    <property type="entry name" value="AdoMet_MTases"/>
    <property type="match status" value="1"/>
</dbReference>
<dbReference type="InterPro" id="IPR025714">
    <property type="entry name" value="Methyltranfer_dom"/>
</dbReference>
<name>A0A381WQ53_9ZZZZ</name>
<dbReference type="Gene3D" id="3.40.50.150">
    <property type="entry name" value="Vaccinia Virus protein VP39"/>
    <property type="match status" value="1"/>
</dbReference>
<dbReference type="AlphaFoldDB" id="A0A381WQ53"/>
<accession>A0A381WQ53</accession>
<sequence>MEKEKIKDFAAKAFDDLSGAMASGMVYVGTRTGLFRAMSGRGPMVLDDVVRESGLQSRYVEEWLNGMVCAKYLEYDPVAQTFELPEEHAFMLASDGTDHFIGGLFYAIPMMLGVAPRVAQAFVEGGGVPFKDYGEDGIEAIDLMNRGLYEQRFASYWLKSVPDVYDRLVSGGRVLDFGCGTGRVTLALASAFPNSKFVGLDADPGSIRQAQAYAEEADQEDRVRFVCQQVDDFSTEQDFDLITACDCVHDLTDPTGVLTALKGLLNPAGTLFVVEPKVADRLEDNINSIGSLYYGMSVFHCMTQSLADGGPGLGTCMGPARLEALVKSVGFTRFEVLEIKSLTTLFYSISH</sequence>
<dbReference type="InterPro" id="IPR048711">
    <property type="entry name" value="WHD_Rv2258c"/>
</dbReference>
<protein>
    <submittedName>
        <fullName evidence="3">Uncharacterized protein</fullName>
    </submittedName>
</protein>
<feature type="domain" description="Methyltransferase" evidence="1">
    <location>
        <begin position="170"/>
        <end position="290"/>
    </location>
</feature>
<gene>
    <name evidence="3" type="ORF">METZ01_LOCUS107488</name>
</gene>
<dbReference type="EMBL" id="UINC01012519">
    <property type="protein sequence ID" value="SVA54634.1"/>
    <property type="molecule type" value="Genomic_DNA"/>
</dbReference>
<evidence type="ECO:0000259" key="1">
    <source>
        <dbReference type="Pfam" id="PF13847"/>
    </source>
</evidence>
<proteinExistence type="predicted"/>